<dbReference type="GO" id="GO:0003676">
    <property type="term" value="F:nucleic acid binding"/>
    <property type="evidence" value="ECO:0007669"/>
    <property type="project" value="InterPro"/>
</dbReference>
<protein>
    <submittedName>
        <fullName evidence="1">Uncharacterized protein</fullName>
    </submittedName>
</protein>
<dbReference type="Ensembl" id="ENSHHUT00000010755.1">
    <property type="protein sequence ID" value="ENSHHUP00000010421.1"/>
    <property type="gene ID" value="ENSHHUG00000006372.1"/>
</dbReference>
<dbReference type="Gene3D" id="3.30.420.10">
    <property type="entry name" value="Ribonuclease H-like superfamily/Ribonuclease H"/>
    <property type="match status" value="1"/>
</dbReference>
<evidence type="ECO:0000313" key="1">
    <source>
        <dbReference type="Ensembl" id="ENSHHUP00000010421.1"/>
    </source>
</evidence>
<evidence type="ECO:0000313" key="2">
    <source>
        <dbReference type="Proteomes" id="UP000314982"/>
    </source>
</evidence>
<proteinExistence type="predicted"/>
<keyword evidence="2" id="KW-1185">Reference proteome</keyword>
<name>A0A4W5KEP2_9TELE</name>
<dbReference type="STRING" id="62062.ENSHHUP00000010421"/>
<organism evidence="1 2">
    <name type="scientific">Hucho hucho</name>
    <name type="common">huchen</name>
    <dbReference type="NCBI Taxonomy" id="62062"/>
    <lineage>
        <taxon>Eukaryota</taxon>
        <taxon>Metazoa</taxon>
        <taxon>Chordata</taxon>
        <taxon>Craniata</taxon>
        <taxon>Vertebrata</taxon>
        <taxon>Euteleostomi</taxon>
        <taxon>Actinopterygii</taxon>
        <taxon>Neopterygii</taxon>
        <taxon>Teleostei</taxon>
        <taxon>Protacanthopterygii</taxon>
        <taxon>Salmoniformes</taxon>
        <taxon>Salmonidae</taxon>
        <taxon>Salmoninae</taxon>
        <taxon>Hucho</taxon>
    </lineage>
</organism>
<dbReference type="Proteomes" id="UP000314982">
    <property type="component" value="Unassembled WGS sequence"/>
</dbReference>
<sequence>MLMSDGLIWVWRMPGERYLPQCIVPSVKFGRGGMVWGCFSWFVLGPLFPMKGNLNATAYNDILDDSKITEVKVKVTQ</sequence>
<dbReference type="InterPro" id="IPR036397">
    <property type="entry name" value="RNaseH_sf"/>
</dbReference>
<dbReference type="AlphaFoldDB" id="A0A4W5KEP2"/>
<reference evidence="1" key="2">
    <citation type="submission" date="2025-08" db="UniProtKB">
        <authorList>
            <consortium name="Ensembl"/>
        </authorList>
    </citation>
    <scope>IDENTIFICATION</scope>
</reference>
<accession>A0A4W5KEP2</accession>
<reference evidence="2" key="1">
    <citation type="submission" date="2018-06" db="EMBL/GenBank/DDBJ databases">
        <title>Genome assembly of Danube salmon.</title>
        <authorList>
            <person name="Macqueen D.J."/>
            <person name="Gundappa M.K."/>
        </authorList>
    </citation>
    <scope>NUCLEOTIDE SEQUENCE [LARGE SCALE GENOMIC DNA]</scope>
</reference>
<reference evidence="1" key="3">
    <citation type="submission" date="2025-09" db="UniProtKB">
        <authorList>
            <consortium name="Ensembl"/>
        </authorList>
    </citation>
    <scope>IDENTIFICATION</scope>
</reference>
<dbReference type="GeneTree" id="ENSGT00970000196811"/>